<feature type="transmembrane region" description="Helical" evidence="5">
    <location>
        <begin position="68"/>
        <end position="88"/>
    </location>
</feature>
<feature type="transmembrane region" description="Helical" evidence="5">
    <location>
        <begin position="158"/>
        <end position="181"/>
    </location>
</feature>
<proteinExistence type="predicted"/>
<feature type="transmembrane region" description="Helical" evidence="5">
    <location>
        <begin position="97"/>
        <end position="123"/>
    </location>
</feature>
<organism evidence="6 7">
    <name type="scientific">Marinicella sediminis</name>
    <dbReference type="NCBI Taxonomy" id="1792834"/>
    <lineage>
        <taxon>Bacteria</taxon>
        <taxon>Pseudomonadati</taxon>
        <taxon>Pseudomonadota</taxon>
        <taxon>Gammaproteobacteria</taxon>
        <taxon>Lysobacterales</taxon>
        <taxon>Marinicellaceae</taxon>
        <taxon>Marinicella</taxon>
    </lineage>
</organism>
<keyword evidence="3 5" id="KW-1133">Transmembrane helix</keyword>
<keyword evidence="2 5" id="KW-0812">Transmembrane</keyword>
<gene>
    <name evidence="6" type="ORF">ACFODZ_10275</name>
</gene>
<feature type="transmembrane region" description="Helical" evidence="5">
    <location>
        <begin position="12"/>
        <end position="32"/>
    </location>
</feature>
<evidence type="ECO:0000313" key="6">
    <source>
        <dbReference type="EMBL" id="MFC3194622.1"/>
    </source>
</evidence>
<evidence type="ECO:0000256" key="2">
    <source>
        <dbReference type="ARBA" id="ARBA00022692"/>
    </source>
</evidence>
<dbReference type="RefSeq" id="WP_077410679.1">
    <property type="nucleotide sequence ID" value="NZ_JBHRTS010000005.1"/>
</dbReference>
<evidence type="ECO:0000256" key="4">
    <source>
        <dbReference type="ARBA" id="ARBA00023136"/>
    </source>
</evidence>
<reference evidence="7" key="1">
    <citation type="journal article" date="2019" name="Int. J. Syst. Evol. Microbiol.">
        <title>The Global Catalogue of Microorganisms (GCM) 10K type strain sequencing project: providing services to taxonomists for standard genome sequencing and annotation.</title>
        <authorList>
            <consortium name="The Broad Institute Genomics Platform"/>
            <consortium name="The Broad Institute Genome Sequencing Center for Infectious Disease"/>
            <person name="Wu L."/>
            <person name="Ma J."/>
        </authorList>
    </citation>
    <scope>NUCLEOTIDE SEQUENCE [LARGE SCALE GENOMIC DNA]</scope>
    <source>
        <strain evidence="7">KCTC 42953</strain>
    </source>
</reference>
<evidence type="ECO:0000313" key="7">
    <source>
        <dbReference type="Proteomes" id="UP001595533"/>
    </source>
</evidence>
<evidence type="ECO:0000256" key="5">
    <source>
        <dbReference type="SAM" id="Phobius"/>
    </source>
</evidence>
<dbReference type="EMBL" id="JBHRTS010000005">
    <property type="protein sequence ID" value="MFC3194622.1"/>
    <property type="molecule type" value="Genomic_DNA"/>
</dbReference>
<name>A0ABV7JGU0_9GAMM</name>
<keyword evidence="7" id="KW-1185">Reference proteome</keyword>
<dbReference type="Proteomes" id="UP001595533">
    <property type="component" value="Unassembled WGS sequence"/>
</dbReference>
<feature type="transmembrane region" description="Helical" evidence="5">
    <location>
        <begin position="212"/>
        <end position="233"/>
    </location>
</feature>
<sequence>MINWPADTHQWLLAVAALGLTLLVFFSARWLFRRCGEQPLLHPVLIAMLVLMGVLLITGVSYEDYWLGGQWIHFFLGPATVALAWPLYQHLSLVRSLLWPILISVLAGLLFGSVCVVLLAGWLGADQLVQWSLAPRSVTTPVAIVVAEQIGGIPALTAGFVIITGVVGAMLGGVVFTYAGIRDQRVKGIAMGVSAHGVGTARALQIHPVMGAFSGLAMALSALLMAFVLPPWLQLLGML</sequence>
<dbReference type="PANTHER" id="PTHR30249:SF0">
    <property type="entry name" value="PLASTIDAL GLYCOLATE_GLYCERATE TRANSLOCATOR 1, CHLOROPLASTIC"/>
    <property type="match status" value="1"/>
</dbReference>
<dbReference type="PANTHER" id="PTHR30249">
    <property type="entry name" value="PUTATIVE SEROTONIN TRANSPORTER"/>
    <property type="match status" value="1"/>
</dbReference>
<comment type="subcellular location">
    <subcellularLocation>
        <location evidence="1">Membrane</location>
        <topology evidence="1">Multi-pass membrane protein</topology>
    </subcellularLocation>
</comment>
<dbReference type="Pfam" id="PF04172">
    <property type="entry name" value="LrgB"/>
    <property type="match status" value="1"/>
</dbReference>
<feature type="transmembrane region" description="Helical" evidence="5">
    <location>
        <begin position="44"/>
        <end position="62"/>
    </location>
</feature>
<comment type="caution">
    <text evidence="6">The sequence shown here is derived from an EMBL/GenBank/DDBJ whole genome shotgun (WGS) entry which is preliminary data.</text>
</comment>
<dbReference type="InterPro" id="IPR007300">
    <property type="entry name" value="CidB/LrgB"/>
</dbReference>
<evidence type="ECO:0000256" key="3">
    <source>
        <dbReference type="ARBA" id="ARBA00022989"/>
    </source>
</evidence>
<keyword evidence="4 5" id="KW-0472">Membrane</keyword>
<evidence type="ECO:0000256" key="1">
    <source>
        <dbReference type="ARBA" id="ARBA00004141"/>
    </source>
</evidence>
<protein>
    <submittedName>
        <fullName evidence="6">LrgB family protein</fullName>
    </submittedName>
</protein>
<accession>A0ABV7JGU0</accession>